<gene>
    <name evidence="2" type="ORF">SO802_023248</name>
</gene>
<dbReference type="GO" id="GO:0046982">
    <property type="term" value="F:protein heterodimerization activity"/>
    <property type="evidence" value="ECO:0007669"/>
    <property type="project" value="InterPro"/>
</dbReference>
<name>A0AAW2C5P8_9ROSI</name>
<feature type="compositionally biased region" description="Low complexity" evidence="1">
    <location>
        <begin position="237"/>
        <end position="251"/>
    </location>
</feature>
<dbReference type="Gene3D" id="3.30.930.10">
    <property type="entry name" value="Bira Bifunctional Protein, Domain 2"/>
    <property type="match status" value="1"/>
</dbReference>
<dbReference type="SUPFAM" id="SSF55681">
    <property type="entry name" value="Class II aaRS and biotin synthetases"/>
    <property type="match status" value="1"/>
</dbReference>
<evidence type="ECO:0000313" key="3">
    <source>
        <dbReference type="Proteomes" id="UP001459277"/>
    </source>
</evidence>
<organism evidence="2 3">
    <name type="scientific">Lithocarpus litseifolius</name>
    <dbReference type="NCBI Taxonomy" id="425828"/>
    <lineage>
        <taxon>Eukaryota</taxon>
        <taxon>Viridiplantae</taxon>
        <taxon>Streptophyta</taxon>
        <taxon>Embryophyta</taxon>
        <taxon>Tracheophyta</taxon>
        <taxon>Spermatophyta</taxon>
        <taxon>Magnoliopsida</taxon>
        <taxon>eudicotyledons</taxon>
        <taxon>Gunneridae</taxon>
        <taxon>Pentapetalae</taxon>
        <taxon>rosids</taxon>
        <taxon>fabids</taxon>
        <taxon>Fagales</taxon>
        <taxon>Fagaceae</taxon>
        <taxon>Lithocarpus</taxon>
    </lineage>
</organism>
<evidence type="ECO:0000313" key="2">
    <source>
        <dbReference type="EMBL" id="KAK9993545.1"/>
    </source>
</evidence>
<dbReference type="InterPro" id="IPR009072">
    <property type="entry name" value="Histone-fold"/>
</dbReference>
<feature type="region of interest" description="Disordered" evidence="1">
    <location>
        <begin position="286"/>
        <end position="317"/>
    </location>
</feature>
<dbReference type="PANTHER" id="PTHR32338:SF10">
    <property type="entry name" value="N-ACETYL-GAMMA-GLUTAMYL-PHOSPHATE REDUCTASE, CHLOROPLASTIC-RELATED"/>
    <property type="match status" value="1"/>
</dbReference>
<sequence>MAPVNYFHDADSNLLTLSLTFSSVSIKVLLSHHFHFLNLPFGLPHALNLPFITLHIGRFLKAGKYTKRVSASAPVYLSAVLEYLAAKLRIMAKCELGSEIYTDCINALQSIEEISRLTLDDARAAGNTSESAVGHGEPVIGHGRQASGHQGHGGRQFSQRHTSSRHPTSSRRHTPVHDHTIEEASQTADKMCLDTSYDIGSMTHGDVGPSHTFTRGDTSWSPSMVCNDTCPPTSFTTSLLPTTRTSLPSTTGIAPTDVRGKDEMRFMPTPGVVPLEFVHTKFIQTEIPTPPPEASHIEDRPRRPQRTWTHPPNCGNGHVLGVRPPRCDKDVVLSPNATLRWDEEFVVLLERGVVPRTHNVRGSNYCFINVFPDRIPGRAIITSVYILKESAKNTTQKDKSNFIVVARREDQATTASGKEIYDEIVGSIAADGRYDNLIGMFGAKQVPAVGVSLGIERSWKVSCGMPK</sequence>
<dbReference type="Gene3D" id="3.30.360.10">
    <property type="entry name" value="Dihydrodipicolinate Reductase, domain 2"/>
    <property type="match status" value="1"/>
</dbReference>
<dbReference type="Proteomes" id="UP001459277">
    <property type="component" value="Unassembled WGS sequence"/>
</dbReference>
<feature type="region of interest" description="Disordered" evidence="1">
    <location>
        <begin position="237"/>
        <end position="257"/>
    </location>
</feature>
<comment type="caution">
    <text evidence="2">The sequence shown here is derived from an EMBL/GenBank/DDBJ whole genome shotgun (WGS) entry which is preliminary data.</text>
</comment>
<keyword evidence="3" id="KW-1185">Reference proteome</keyword>
<feature type="region of interest" description="Disordered" evidence="1">
    <location>
        <begin position="128"/>
        <end position="186"/>
    </location>
</feature>
<dbReference type="InterPro" id="IPR050085">
    <property type="entry name" value="AGPR"/>
</dbReference>
<dbReference type="AlphaFoldDB" id="A0AAW2C5P8"/>
<feature type="compositionally biased region" description="Basic residues" evidence="1">
    <location>
        <begin position="162"/>
        <end position="174"/>
    </location>
</feature>
<dbReference type="EMBL" id="JAZDWU010000008">
    <property type="protein sequence ID" value="KAK9993545.1"/>
    <property type="molecule type" value="Genomic_DNA"/>
</dbReference>
<evidence type="ECO:0000256" key="1">
    <source>
        <dbReference type="SAM" id="MobiDB-lite"/>
    </source>
</evidence>
<dbReference type="InterPro" id="IPR045864">
    <property type="entry name" value="aa-tRNA-synth_II/BPL/LPL"/>
</dbReference>
<dbReference type="SUPFAM" id="SSF47113">
    <property type="entry name" value="Histone-fold"/>
    <property type="match status" value="1"/>
</dbReference>
<protein>
    <submittedName>
        <fullName evidence="2">Uncharacterized protein</fullName>
    </submittedName>
</protein>
<proteinExistence type="predicted"/>
<reference evidence="2 3" key="1">
    <citation type="submission" date="2024-01" db="EMBL/GenBank/DDBJ databases">
        <title>A telomere-to-telomere, gap-free genome of sweet tea (Lithocarpus litseifolius).</title>
        <authorList>
            <person name="Zhou J."/>
        </authorList>
    </citation>
    <scope>NUCLEOTIDE SEQUENCE [LARGE SCALE GENOMIC DNA]</scope>
    <source>
        <strain evidence="2">Zhou-2022a</strain>
        <tissue evidence="2">Leaf</tissue>
    </source>
</reference>
<accession>A0AAW2C5P8</accession>
<dbReference type="Gene3D" id="1.10.20.10">
    <property type="entry name" value="Histone, subunit A"/>
    <property type="match status" value="1"/>
</dbReference>
<dbReference type="PANTHER" id="PTHR32338">
    <property type="entry name" value="N-ACETYL-GAMMA-GLUTAMYL-PHOSPHATE REDUCTASE, CHLOROPLASTIC-RELATED-RELATED"/>
    <property type="match status" value="1"/>
</dbReference>
<dbReference type="SUPFAM" id="SSF55347">
    <property type="entry name" value="Glyceraldehyde-3-phosphate dehydrogenase-like, C-terminal domain"/>
    <property type="match status" value="1"/>
</dbReference>